<feature type="domain" description="Acyltransferase 3" evidence="4">
    <location>
        <begin position="17"/>
        <end position="298"/>
    </location>
</feature>
<feature type="transmembrane region" description="Helical" evidence="3">
    <location>
        <begin position="29"/>
        <end position="47"/>
    </location>
</feature>
<keyword evidence="3" id="KW-0812">Transmembrane</keyword>
<keyword evidence="5" id="KW-0012">Acyltransferase</keyword>
<sequence length="330" mass="37417">MKRLRSVLASPSRFEAQLYGYLIRRFCRIYIPYILAFGIGLFLLTSAPKFTSASLADIINNMWTQDLSTSDVLNHVYGIVSFDSRLVNGVIWTLVHEMRISIVFPFVVLLLMNLRWYYSIVAAVILSAVEALNFVFHFQKPIEGLDISYFDSLHFLSFFIFGMVLAKHRHQLANKFSQLSRNKKIGLLLLGFVCYNYSVYPLRAMKELGIELPYQFIFGDYINAVGICIFITAALASRKIGSLLTGRLPIFLGNVSYSLYLYHLVIMLALIHHFLGKISLVSLLGITLVLSLLVAYLGYVLVEKPSIVLGKKLTQRIGKKEKRKPHSTAA</sequence>
<keyword evidence="5" id="KW-0808">Transferase</keyword>
<comment type="subcellular location">
    <subcellularLocation>
        <location evidence="1">Membrane</location>
    </subcellularLocation>
</comment>
<dbReference type="Proteomes" id="UP000266340">
    <property type="component" value="Unassembled WGS sequence"/>
</dbReference>
<evidence type="ECO:0000256" key="2">
    <source>
        <dbReference type="ARBA" id="ARBA00007400"/>
    </source>
</evidence>
<feature type="transmembrane region" description="Helical" evidence="3">
    <location>
        <begin position="214"/>
        <end position="236"/>
    </location>
</feature>
<proteinExistence type="inferred from homology"/>
<feature type="transmembrane region" description="Helical" evidence="3">
    <location>
        <begin position="185"/>
        <end position="202"/>
    </location>
</feature>
<reference evidence="5 6" key="1">
    <citation type="submission" date="2018-09" db="EMBL/GenBank/DDBJ databases">
        <title>Cohnella cavernae sp. nov., isolated from a karst cave.</title>
        <authorList>
            <person name="Zhu H."/>
        </authorList>
    </citation>
    <scope>NUCLEOTIDE SEQUENCE [LARGE SCALE GENOMIC DNA]</scope>
    <source>
        <strain evidence="5 6">K2E09-144</strain>
    </source>
</reference>
<dbReference type="RefSeq" id="WP_119148847.1">
    <property type="nucleotide sequence ID" value="NZ_QXJM01000030.1"/>
</dbReference>
<evidence type="ECO:0000259" key="4">
    <source>
        <dbReference type="Pfam" id="PF01757"/>
    </source>
</evidence>
<accession>A0A398CMT0</accession>
<gene>
    <name evidence="5" type="ORF">D3H35_09485</name>
</gene>
<dbReference type="InterPro" id="IPR002656">
    <property type="entry name" value="Acyl_transf_3_dom"/>
</dbReference>
<dbReference type="Pfam" id="PF01757">
    <property type="entry name" value="Acyl_transf_3"/>
    <property type="match status" value="1"/>
</dbReference>
<dbReference type="InterPro" id="IPR050879">
    <property type="entry name" value="Acyltransferase_3"/>
</dbReference>
<dbReference type="OrthoDB" id="290051at2"/>
<dbReference type="AlphaFoldDB" id="A0A398CMT0"/>
<evidence type="ECO:0000313" key="5">
    <source>
        <dbReference type="EMBL" id="RIE03775.1"/>
    </source>
</evidence>
<feature type="transmembrane region" description="Helical" evidence="3">
    <location>
        <begin position="281"/>
        <end position="302"/>
    </location>
</feature>
<dbReference type="GO" id="GO:0016747">
    <property type="term" value="F:acyltransferase activity, transferring groups other than amino-acyl groups"/>
    <property type="evidence" value="ECO:0007669"/>
    <property type="project" value="InterPro"/>
</dbReference>
<feature type="transmembrane region" description="Helical" evidence="3">
    <location>
        <begin position="116"/>
        <end position="135"/>
    </location>
</feature>
<protein>
    <submittedName>
        <fullName evidence="5">Acyltransferase</fullName>
    </submittedName>
</protein>
<dbReference type="PANTHER" id="PTHR23028">
    <property type="entry name" value="ACETYLTRANSFERASE"/>
    <property type="match status" value="1"/>
</dbReference>
<dbReference type="EMBL" id="QXJM01000030">
    <property type="protein sequence ID" value="RIE03775.1"/>
    <property type="molecule type" value="Genomic_DNA"/>
</dbReference>
<feature type="transmembrane region" description="Helical" evidence="3">
    <location>
        <begin position="257"/>
        <end position="275"/>
    </location>
</feature>
<keyword evidence="3" id="KW-0472">Membrane</keyword>
<keyword evidence="6" id="KW-1185">Reference proteome</keyword>
<comment type="caution">
    <text evidence="5">The sequence shown here is derived from an EMBL/GenBank/DDBJ whole genome shotgun (WGS) entry which is preliminary data.</text>
</comment>
<feature type="transmembrane region" description="Helical" evidence="3">
    <location>
        <begin position="147"/>
        <end position="165"/>
    </location>
</feature>
<keyword evidence="3" id="KW-1133">Transmembrane helix</keyword>
<evidence type="ECO:0000313" key="6">
    <source>
        <dbReference type="Proteomes" id="UP000266340"/>
    </source>
</evidence>
<comment type="similarity">
    <text evidence="2">Belongs to the acyltransferase 3 family.</text>
</comment>
<organism evidence="5 6">
    <name type="scientific">Cohnella faecalis</name>
    <dbReference type="NCBI Taxonomy" id="2315694"/>
    <lineage>
        <taxon>Bacteria</taxon>
        <taxon>Bacillati</taxon>
        <taxon>Bacillota</taxon>
        <taxon>Bacilli</taxon>
        <taxon>Bacillales</taxon>
        <taxon>Paenibacillaceae</taxon>
        <taxon>Cohnella</taxon>
    </lineage>
</organism>
<evidence type="ECO:0000256" key="1">
    <source>
        <dbReference type="ARBA" id="ARBA00004370"/>
    </source>
</evidence>
<feature type="transmembrane region" description="Helical" evidence="3">
    <location>
        <begin position="90"/>
        <end position="111"/>
    </location>
</feature>
<evidence type="ECO:0000256" key="3">
    <source>
        <dbReference type="SAM" id="Phobius"/>
    </source>
</evidence>
<name>A0A398CMT0_9BACL</name>